<dbReference type="EMBL" id="QNTT01000031">
    <property type="protein sequence ID" value="RBA33739.1"/>
    <property type="molecule type" value="Genomic_DNA"/>
</dbReference>
<comment type="caution">
    <text evidence="3">The sequence shown here is derived from an EMBL/GenBank/DDBJ whole genome shotgun (WGS) entry which is preliminary data.</text>
</comment>
<evidence type="ECO:0000313" key="4">
    <source>
        <dbReference type="Proteomes" id="UP000252187"/>
    </source>
</evidence>
<dbReference type="AlphaFoldDB" id="A0A365P9E8"/>
<evidence type="ECO:0000256" key="2">
    <source>
        <dbReference type="SAM" id="Phobius"/>
    </source>
</evidence>
<protein>
    <submittedName>
        <fullName evidence="3">Uncharacterized protein</fullName>
    </submittedName>
</protein>
<keyword evidence="2" id="KW-0812">Transmembrane</keyword>
<proteinExistence type="predicted"/>
<dbReference type="Proteomes" id="UP000252187">
    <property type="component" value="Unassembled WGS sequence"/>
</dbReference>
<feature type="transmembrane region" description="Helical" evidence="2">
    <location>
        <begin position="33"/>
        <end position="57"/>
    </location>
</feature>
<feature type="compositionally biased region" description="Basic and acidic residues" evidence="1">
    <location>
        <begin position="69"/>
        <end position="83"/>
    </location>
</feature>
<accession>A0A365P9E8</accession>
<keyword evidence="2" id="KW-1133">Transmembrane helix</keyword>
<name>A0A365P9E8_9ACTN</name>
<evidence type="ECO:0000256" key="1">
    <source>
        <dbReference type="SAM" id="MobiDB-lite"/>
    </source>
</evidence>
<feature type="region of interest" description="Disordered" evidence="1">
    <location>
        <begin position="62"/>
        <end position="88"/>
    </location>
</feature>
<reference evidence="3 4" key="1">
    <citation type="submission" date="2018-06" db="EMBL/GenBank/DDBJ databases">
        <title>Whole genome sequencing of four bacterial strains from South Shetland trench revealing bio-synthetic gene clusters.</title>
        <authorList>
            <person name="Abdel-Mageed W.M."/>
            <person name="Lehri B."/>
            <person name="Jarmusch S.A."/>
            <person name="Miranda K."/>
            <person name="Goodfellow M."/>
            <person name="Jaspars M."/>
            <person name="Karlyshev A.V."/>
        </authorList>
    </citation>
    <scope>NUCLEOTIDE SEQUENCE [LARGE SCALE GENOMIC DNA]</scope>
    <source>
        <strain evidence="3 4">SST1</strain>
    </source>
</reference>
<gene>
    <name evidence="3" type="ORF">DQ226_11765</name>
</gene>
<sequence>MRKWRRIPDMHTASHSPRRRNYLGDASFWWDNWVPVAATGWGALVVIAPMLAADFLIRAIRGPSGQDPAPDHMSDPPESDDPRLTSNLSVSQRYCTAGGTGDCW</sequence>
<keyword evidence="2" id="KW-0472">Membrane</keyword>
<evidence type="ECO:0000313" key="3">
    <source>
        <dbReference type="EMBL" id="RBA33739.1"/>
    </source>
</evidence>
<organism evidence="3 4">
    <name type="scientific">Dietzia maris</name>
    <dbReference type="NCBI Taxonomy" id="37915"/>
    <lineage>
        <taxon>Bacteria</taxon>
        <taxon>Bacillati</taxon>
        <taxon>Actinomycetota</taxon>
        <taxon>Actinomycetes</taxon>
        <taxon>Mycobacteriales</taxon>
        <taxon>Dietziaceae</taxon>
        <taxon>Dietzia</taxon>
    </lineage>
</organism>